<sequence>MKINVQAVNFNAQDTLLTFLNKKVSKLEQYYDKIINANIFLKLENSGNKENKTTEIVLEVPGDELVAKKTSITFEESIDSACEAVKKMIIKRKEKI</sequence>
<dbReference type="OrthoDB" id="9808702at2"/>
<dbReference type="NCBIfam" id="TIGR00741">
    <property type="entry name" value="yfiA"/>
    <property type="match status" value="1"/>
</dbReference>
<dbReference type="AlphaFoldDB" id="A0A0X3AP02"/>
<dbReference type="SUPFAM" id="SSF69754">
    <property type="entry name" value="Ribosome binding protein Y (YfiA homologue)"/>
    <property type="match status" value="1"/>
</dbReference>
<gene>
    <name evidence="1" type="ORF">Ga0061079_10535</name>
</gene>
<dbReference type="EMBL" id="FCOR01000005">
    <property type="protein sequence ID" value="CVK16081.1"/>
    <property type="molecule type" value="Genomic_DNA"/>
</dbReference>
<proteinExistence type="predicted"/>
<evidence type="ECO:0000313" key="2">
    <source>
        <dbReference type="Proteomes" id="UP000182761"/>
    </source>
</evidence>
<keyword evidence="2" id="KW-1185">Reference proteome</keyword>
<accession>A0A0X3AP02</accession>
<reference evidence="1 2" key="1">
    <citation type="submission" date="2016-01" db="EMBL/GenBank/DDBJ databases">
        <authorList>
            <person name="McClelland M."/>
            <person name="Jain A."/>
            <person name="Saraogi P."/>
            <person name="Mendelson R."/>
            <person name="Westerman R."/>
            <person name="SanMiguel P."/>
            <person name="Csonka L."/>
        </authorList>
    </citation>
    <scope>NUCLEOTIDE SEQUENCE [LARGE SCALE GENOMIC DNA]</scope>
    <source>
        <strain evidence="1 2">R-53146</strain>
    </source>
</reference>
<protein>
    <submittedName>
        <fullName evidence="1">Putative sigma-54 modulation protein</fullName>
    </submittedName>
</protein>
<dbReference type="InterPro" id="IPR036567">
    <property type="entry name" value="RHF-like"/>
</dbReference>
<dbReference type="Pfam" id="PF02482">
    <property type="entry name" value="Ribosomal_S30AE"/>
    <property type="match status" value="1"/>
</dbReference>
<dbReference type="RefSeq" id="WP_055425294.1">
    <property type="nucleotide sequence ID" value="NZ_FCOR01000005.1"/>
</dbReference>
<name>A0A0X3AP02_9FLAO</name>
<dbReference type="CDD" id="cd00552">
    <property type="entry name" value="RaiA"/>
    <property type="match status" value="1"/>
</dbReference>
<dbReference type="Gene3D" id="3.30.160.100">
    <property type="entry name" value="Ribosome hibernation promotion factor-like"/>
    <property type="match status" value="1"/>
</dbReference>
<dbReference type="InterPro" id="IPR003489">
    <property type="entry name" value="RHF/RaiA"/>
</dbReference>
<dbReference type="Proteomes" id="UP000182761">
    <property type="component" value="Unassembled WGS sequence"/>
</dbReference>
<dbReference type="STRING" id="1586267.GCA_001418685_00920"/>
<evidence type="ECO:0000313" key="1">
    <source>
        <dbReference type="EMBL" id="CVK16081.1"/>
    </source>
</evidence>
<organism evidence="1 2">
    <name type="scientific">Apibacter mensalis</name>
    <dbReference type="NCBI Taxonomy" id="1586267"/>
    <lineage>
        <taxon>Bacteria</taxon>
        <taxon>Pseudomonadati</taxon>
        <taxon>Bacteroidota</taxon>
        <taxon>Flavobacteriia</taxon>
        <taxon>Flavobacteriales</taxon>
        <taxon>Weeksellaceae</taxon>
        <taxon>Apibacter</taxon>
    </lineage>
</organism>